<organism evidence="2 3">
    <name type="scientific">Nocardia wallacei</name>
    <dbReference type="NCBI Taxonomy" id="480035"/>
    <lineage>
        <taxon>Bacteria</taxon>
        <taxon>Bacillati</taxon>
        <taxon>Actinomycetota</taxon>
        <taxon>Actinomycetes</taxon>
        <taxon>Mycobacteriales</taxon>
        <taxon>Nocardiaceae</taxon>
        <taxon>Nocardia</taxon>
    </lineage>
</organism>
<protein>
    <submittedName>
        <fullName evidence="2">Uncharacterized protein</fullName>
    </submittedName>
</protein>
<gene>
    <name evidence="2" type="ORF">NWFMUON74_42940</name>
</gene>
<dbReference type="KEGG" id="nwl:NWFMUON74_42940"/>
<accession>A0A7G1KMT8</accession>
<feature type="region of interest" description="Disordered" evidence="1">
    <location>
        <begin position="48"/>
        <end position="69"/>
    </location>
</feature>
<reference evidence="2 3" key="1">
    <citation type="submission" date="2020-08" db="EMBL/GenBank/DDBJ databases">
        <title>Genome Sequencing of Nocardia wallacei strain FMUON74 and assembly.</title>
        <authorList>
            <person name="Toyokawa M."/>
            <person name="Uesaka K."/>
        </authorList>
    </citation>
    <scope>NUCLEOTIDE SEQUENCE [LARGE SCALE GENOMIC DNA]</scope>
    <source>
        <strain evidence="2 3">FMUON74</strain>
    </source>
</reference>
<evidence type="ECO:0000313" key="3">
    <source>
        <dbReference type="Proteomes" id="UP000516173"/>
    </source>
</evidence>
<dbReference type="Proteomes" id="UP000516173">
    <property type="component" value="Chromosome"/>
</dbReference>
<evidence type="ECO:0000313" key="2">
    <source>
        <dbReference type="EMBL" id="BCK56522.1"/>
    </source>
</evidence>
<proteinExistence type="predicted"/>
<dbReference type="EMBL" id="AP023396">
    <property type="protein sequence ID" value="BCK56522.1"/>
    <property type="molecule type" value="Genomic_DNA"/>
</dbReference>
<dbReference type="AlphaFoldDB" id="A0A7G1KMT8"/>
<feature type="region of interest" description="Disordered" evidence="1">
    <location>
        <begin position="1"/>
        <end position="20"/>
    </location>
</feature>
<feature type="compositionally biased region" description="Gly residues" evidence="1">
    <location>
        <begin position="1"/>
        <end position="10"/>
    </location>
</feature>
<name>A0A7G1KMT8_9NOCA</name>
<sequence>MTGRGVLRGGGTDEKPENYRPAVYGRAKAADIVQSKPTGAQVRHAVHTAALHTDPYPTDTREEYVGSWT</sequence>
<evidence type="ECO:0000256" key="1">
    <source>
        <dbReference type="SAM" id="MobiDB-lite"/>
    </source>
</evidence>
<keyword evidence="3" id="KW-1185">Reference proteome</keyword>
<feature type="compositionally biased region" description="Basic and acidic residues" evidence="1">
    <location>
        <begin position="59"/>
        <end position="69"/>
    </location>
</feature>